<protein>
    <submittedName>
        <fullName evidence="4">Transposase InsO family protein</fullName>
    </submittedName>
</protein>
<evidence type="ECO:0000313" key="5">
    <source>
        <dbReference type="Proteomes" id="UP001180715"/>
    </source>
</evidence>
<gene>
    <name evidence="4" type="ORF">J2S67_001472</name>
</gene>
<evidence type="ECO:0000259" key="3">
    <source>
        <dbReference type="PROSITE" id="PS50994"/>
    </source>
</evidence>
<dbReference type="Pfam" id="PF13276">
    <property type="entry name" value="HTH_21"/>
    <property type="match status" value="1"/>
</dbReference>
<dbReference type="PROSITE" id="PS50994">
    <property type="entry name" value="INTEGRASE"/>
    <property type="match status" value="1"/>
</dbReference>
<accession>A0ABU1Z0S1</accession>
<evidence type="ECO:0000313" key="4">
    <source>
        <dbReference type="EMBL" id="MDR7294204.1"/>
    </source>
</evidence>
<name>A0ABU1Z0S1_9MICC</name>
<dbReference type="EMBL" id="JAVDXX010000001">
    <property type="protein sequence ID" value="MDR7294204.1"/>
    <property type="molecule type" value="Genomic_DNA"/>
</dbReference>
<proteinExistence type="predicted"/>
<dbReference type="Gene3D" id="3.30.420.10">
    <property type="entry name" value="Ribonuclease H-like superfamily/Ribonuclease H"/>
    <property type="match status" value="1"/>
</dbReference>
<evidence type="ECO:0000256" key="1">
    <source>
        <dbReference type="ARBA" id="ARBA00002286"/>
    </source>
</evidence>
<organism evidence="4 5">
    <name type="scientific">Pseudoglutamicibacter albus</name>
    <dbReference type="NCBI Taxonomy" id="98671"/>
    <lineage>
        <taxon>Bacteria</taxon>
        <taxon>Bacillati</taxon>
        <taxon>Actinomycetota</taxon>
        <taxon>Actinomycetes</taxon>
        <taxon>Micrococcales</taxon>
        <taxon>Micrococcaceae</taxon>
        <taxon>Pseudoglutamicibacter</taxon>
    </lineage>
</organism>
<dbReference type="InterPro" id="IPR036397">
    <property type="entry name" value="RNaseH_sf"/>
</dbReference>
<dbReference type="Pfam" id="PF00665">
    <property type="entry name" value="rve"/>
    <property type="match status" value="1"/>
</dbReference>
<reference evidence="4" key="1">
    <citation type="submission" date="2023-07" db="EMBL/GenBank/DDBJ databases">
        <title>Sequencing the genomes of 1000 actinobacteria strains.</title>
        <authorList>
            <person name="Klenk H.-P."/>
        </authorList>
    </citation>
    <scope>NUCLEOTIDE SEQUENCE</scope>
    <source>
        <strain evidence="4">DSM 13068</strain>
    </source>
</reference>
<keyword evidence="5" id="KW-1185">Reference proteome</keyword>
<feature type="domain" description="Integrase catalytic" evidence="3">
    <location>
        <begin position="97"/>
        <end position="256"/>
    </location>
</feature>
<sequence length="295" mass="32993">MSERMACRLAGLSRSAYRRPLKGDTTADPDQALRDWLRAWAKKHPRYGYRRAYHDARAEGWVVNHKKIQRLWRDEDLRVLQRRRRKRVGSSTVGPATADAPNVVWAVDFQFDADEQGRPIKICSIVDEHTRECIGGLVERSITADRLTAHLEDLVAVRGAPAVLRSDNGPEFISEAMADWAGTRTGLSYIPPGSPWRNGYVESFNSRLRDECLNINSYYSLLHAQVVIGDWKNEYNHHRRHSSLGYLPQSSTLGNAPIKSKPTTHKTSGPNEGGGPEGLVRPGLISASVAFEAGI</sequence>
<dbReference type="SUPFAM" id="SSF53098">
    <property type="entry name" value="Ribonuclease H-like"/>
    <property type="match status" value="1"/>
</dbReference>
<dbReference type="NCBIfam" id="NF033516">
    <property type="entry name" value="transpos_IS3"/>
    <property type="match status" value="1"/>
</dbReference>
<comment type="function">
    <text evidence="1">Involved in the transposition of the insertion sequence.</text>
</comment>
<dbReference type="PANTHER" id="PTHR47515">
    <property type="entry name" value="LOW CALCIUM RESPONSE LOCUS PROTEIN T"/>
    <property type="match status" value="1"/>
</dbReference>
<dbReference type="Pfam" id="PF13683">
    <property type="entry name" value="rve_3"/>
    <property type="match status" value="1"/>
</dbReference>
<dbReference type="Proteomes" id="UP001180715">
    <property type="component" value="Unassembled WGS sequence"/>
</dbReference>
<evidence type="ECO:0000256" key="2">
    <source>
        <dbReference type="SAM" id="MobiDB-lite"/>
    </source>
</evidence>
<dbReference type="PANTHER" id="PTHR47515:SF1">
    <property type="entry name" value="BLR2054 PROTEIN"/>
    <property type="match status" value="1"/>
</dbReference>
<dbReference type="InterPro" id="IPR012337">
    <property type="entry name" value="RNaseH-like_sf"/>
</dbReference>
<dbReference type="InterPro" id="IPR048020">
    <property type="entry name" value="Transpos_IS3"/>
</dbReference>
<dbReference type="InterPro" id="IPR025948">
    <property type="entry name" value="HTH-like_dom"/>
</dbReference>
<feature type="region of interest" description="Disordered" evidence="2">
    <location>
        <begin position="244"/>
        <end position="281"/>
    </location>
</feature>
<comment type="caution">
    <text evidence="4">The sequence shown here is derived from an EMBL/GenBank/DDBJ whole genome shotgun (WGS) entry which is preliminary data.</text>
</comment>
<dbReference type="InterPro" id="IPR001584">
    <property type="entry name" value="Integrase_cat-core"/>
</dbReference>